<organism evidence="2 3">
    <name type="scientific">Tumebacillus permanentifrigoris</name>
    <dbReference type="NCBI Taxonomy" id="378543"/>
    <lineage>
        <taxon>Bacteria</taxon>
        <taxon>Bacillati</taxon>
        <taxon>Bacillota</taxon>
        <taxon>Bacilli</taxon>
        <taxon>Bacillales</taxon>
        <taxon>Alicyclobacillaceae</taxon>
        <taxon>Tumebacillus</taxon>
    </lineage>
</organism>
<feature type="transmembrane region" description="Helical" evidence="1">
    <location>
        <begin position="282"/>
        <end position="305"/>
    </location>
</feature>
<proteinExistence type="predicted"/>
<feature type="transmembrane region" description="Helical" evidence="1">
    <location>
        <begin position="198"/>
        <end position="223"/>
    </location>
</feature>
<feature type="transmembrane region" description="Helical" evidence="1">
    <location>
        <begin position="409"/>
        <end position="429"/>
    </location>
</feature>
<feature type="transmembrane region" description="Helical" evidence="1">
    <location>
        <begin position="113"/>
        <end position="135"/>
    </location>
</feature>
<dbReference type="Proteomes" id="UP000245634">
    <property type="component" value="Unassembled WGS sequence"/>
</dbReference>
<name>A0A316D673_9BACL</name>
<reference evidence="2 3" key="1">
    <citation type="submission" date="2018-05" db="EMBL/GenBank/DDBJ databases">
        <title>Genomic Encyclopedia of Type Strains, Phase IV (KMG-IV): sequencing the most valuable type-strain genomes for metagenomic binning, comparative biology and taxonomic classification.</title>
        <authorList>
            <person name="Goeker M."/>
        </authorList>
    </citation>
    <scope>NUCLEOTIDE SEQUENCE [LARGE SCALE GENOMIC DNA]</scope>
    <source>
        <strain evidence="2 3">DSM 18773</strain>
    </source>
</reference>
<dbReference type="OrthoDB" id="2085807at2"/>
<feature type="transmembrane region" description="Helical" evidence="1">
    <location>
        <begin position="160"/>
        <end position="178"/>
    </location>
</feature>
<keyword evidence="3" id="KW-1185">Reference proteome</keyword>
<feature type="transmembrane region" description="Helical" evidence="1">
    <location>
        <begin position="257"/>
        <end position="275"/>
    </location>
</feature>
<evidence type="ECO:0000256" key="1">
    <source>
        <dbReference type="SAM" id="Phobius"/>
    </source>
</evidence>
<dbReference type="AlphaFoldDB" id="A0A316D673"/>
<feature type="transmembrane region" description="Helical" evidence="1">
    <location>
        <begin position="9"/>
        <end position="27"/>
    </location>
</feature>
<dbReference type="EMBL" id="QGGL01000013">
    <property type="protein sequence ID" value="PWK09683.1"/>
    <property type="molecule type" value="Genomic_DNA"/>
</dbReference>
<dbReference type="RefSeq" id="WP_109690186.1">
    <property type="nucleotide sequence ID" value="NZ_QGGL01000013.1"/>
</dbReference>
<feature type="transmembrane region" description="Helical" evidence="1">
    <location>
        <begin position="39"/>
        <end position="60"/>
    </location>
</feature>
<keyword evidence="1" id="KW-0472">Membrane</keyword>
<feature type="transmembrane region" description="Helical" evidence="1">
    <location>
        <begin position="235"/>
        <end position="251"/>
    </location>
</feature>
<sequence length="501" mass="56150">MVQTLGKRLSSTILLILVAGVIGYYSVPFSEKLTEGENGVWRLIQLISYFNTFLLVLFIRSRFRQTQDMFDFGILFAAFFLSYNPILLISTASHFINFGFLDNAYPVQFDESTYLKACICGLVGVIGLVFGQVIFSPKKGSAGALDPEQVKSISGTMNHYWVGLSLFLIGILLLLLDFQRIGGLFYALKLDRGVRIEMLAHASGGLGLPYTTFVFVGIAMLAFSIRNVPPLQLRPLLTITAVGLWSLLMMMQGDRRMMTYSVIIFSTVYFAGVRIKLLRISIFLVPVYIFFQIFNQIRFFIPFLFDGTFTFGDMMDYLNRNFDVEWFSPAGGEASGPYFTLLYSLEHPSSYQYGLTYLLAVPMILPRLLYIGQKPLTVAQSFAKQIQYLFYSDRNSAIGWGYSPLAEGYINLGYVGVFLVFMGLAYVFIRLAKAKSSSRNGLLLSAVLTPQAMNMNRINAAAFVQEVAFVLGLLVAMVLLVRYLERVQAENAPPKAKEGPS</sequence>
<comment type="caution">
    <text evidence="2">The sequence shown here is derived from an EMBL/GenBank/DDBJ whole genome shotgun (WGS) entry which is preliminary data.</text>
</comment>
<evidence type="ECO:0000313" key="3">
    <source>
        <dbReference type="Proteomes" id="UP000245634"/>
    </source>
</evidence>
<keyword evidence="1" id="KW-1133">Transmembrane helix</keyword>
<keyword evidence="1" id="KW-0812">Transmembrane</keyword>
<feature type="transmembrane region" description="Helical" evidence="1">
    <location>
        <begin position="72"/>
        <end position="93"/>
    </location>
</feature>
<feature type="transmembrane region" description="Helical" evidence="1">
    <location>
        <begin position="463"/>
        <end position="484"/>
    </location>
</feature>
<gene>
    <name evidence="2" type="ORF">C7459_113121</name>
</gene>
<protein>
    <submittedName>
        <fullName evidence="2">O-antigen polysaccharide polymerase Wzy-like protein</fullName>
    </submittedName>
</protein>
<accession>A0A316D673</accession>
<evidence type="ECO:0000313" key="2">
    <source>
        <dbReference type="EMBL" id="PWK09683.1"/>
    </source>
</evidence>